<dbReference type="InterPro" id="IPR006214">
    <property type="entry name" value="Bax_inhibitor_1-related"/>
</dbReference>
<keyword evidence="2 5" id="KW-0812">Transmembrane</keyword>
<proteinExistence type="inferred from homology"/>
<feature type="transmembrane region" description="Helical" evidence="5">
    <location>
        <begin position="221"/>
        <end position="240"/>
    </location>
</feature>
<evidence type="ECO:0000313" key="7">
    <source>
        <dbReference type="Proteomes" id="UP001153954"/>
    </source>
</evidence>
<keyword evidence="3 5" id="KW-1133">Transmembrane helix</keyword>
<dbReference type="Pfam" id="PF01027">
    <property type="entry name" value="Bax1-I"/>
    <property type="match status" value="1"/>
</dbReference>
<organism evidence="6 7">
    <name type="scientific">Euphydryas editha</name>
    <name type="common">Edith's checkerspot</name>
    <dbReference type="NCBI Taxonomy" id="104508"/>
    <lineage>
        <taxon>Eukaryota</taxon>
        <taxon>Metazoa</taxon>
        <taxon>Ecdysozoa</taxon>
        <taxon>Arthropoda</taxon>
        <taxon>Hexapoda</taxon>
        <taxon>Insecta</taxon>
        <taxon>Pterygota</taxon>
        <taxon>Neoptera</taxon>
        <taxon>Endopterygota</taxon>
        <taxon>Lepidoptera</taxon>
        <taxon>Glossata</taxon>
        <taxon>Ditrysia</taxon>
        <taxon>Papilionoidea</taxon>
        <taxon>Nymphalidae</taxon>
        <taxon>Nymphalinae</taxon>
        <taxon>Euphydryas</taxon>
    </lineage>
</organism>
<feature type="transmembrane region" description="Helical" evidence="5">
    <location>
        <begin position="196"/>
        <end position="214"/>
    </location>
</feature>
<comment type="similarity">
    <text evidence="5">Belongs to the BI1 family.</text>
</comment>
<dbReference type="GO" id="GO:2001234">
    <property type="term" value="P:negative regulation of apoptotic signaling pathway"/>
    <property type="evidence" value="ECO:0007669"/>
    <property type="project" value="TreeGrafter"/>
</dbReference>
<dbReference type="Proteomes" id="UP001153954">
    <property type="component" value="Unassembled WGS sequence"/>
</dbReference>
<feature type="transmembrane region" description="Helical" evidence="5">
    <location>
        <begin position="285"/>
        <end position="305"/>
    </location>
</feature>
<dbReference type="EMBL" id="CAKOGL010000019">
    <property type="protein sequence ID" value="CAH2098214.1"/>
    <property type="molecule type" value="Genomic_DNA"/>
</dbReference>
<sequence length="344" mass="38920">MSNLEEKNIVERKNNIKENEKEMVIDIEENLNVLNTTTGTETLEETDKNIKDVDQKTLEKEEKFENVECGKNFEYDIERKPPEIWIQYNQAYGQGQEGKGYGHHPHHNYDTGNYGGASLDYDPETRNFFIKWVFMILLIMLAITAAIAIIILAIPEVKSFYQRYGLFLMIASMIILVGMNYVMACCAIARVPPCNFISLVIVVLAMSNMVGAVTCKYKTHILIFAVLATVVTVAVCVLLACSRFDFTKWYLYVVAIAVAFLTISAMVSIAMLVMNMRFKPLQIAMLFIGGLLSVVVLVMELQMILGGKTIEMSEDDYALGAYLLYTSIVDIFLKYVQLMGLFDE</sequence>
<keyword evidence="4 5" id="KW-0472">Membrane</keyword>
<gene>
    <name evidence="6" type="ORF">EEDITHA_LOCUS13353</name>
</gene>
<reference evidence="6" key="1">
    <citation type="submission" date="2022-03" db="EMBL/GenBank/DDBJ databases">
        <authorList>
            <person name="Tunstrom K."/>
        </authorList>
    </citation>
    <scope>NUCLEOTIDE SEQUENCE</scope>
</reference>
<evidence type="ECO:0000256" key="5">
    <source>
        <dbReference type="RuleBase" id="RU004379"/>
    </source>
</evidence>
<comment type="caution">
    <text evidence="6">The sequence shown here is derived from an EMBL/GenBank/DDBJ whole genome shotgun (WGS) entry which is preliminary data.</text>
</comment>
<dbReference type="GO" id="GO:0005783">
    <property type="term" value="C:endoplasmic reticulum"/>
    <property type="evidence" value="ECO:0007669"/>
    <property type="project" value="TreeGrafter"/>
</dbReference>
<comment type="subcellular location">
    <subcellularLocation>
        <location evidence="1">Membrane</location>
        <topology evidence="1">Multi-pass membrane protein</topology>
    </subcellularLocation>
</comment>
<name>A0AAU9UKN7_EUPED</name>
<dbReference type="PANTHER" id="PTHR23291:SF127">
    <property type="entry name" value="PROTEIN LIFEGUARD 1-LIKE"/>
    <property type="match status" value="1"/>
</dbReference>
<feature type="transmembrane region" description="Helical" evidence="5">
    <location>
        <begin position="252"/>
        <end position="273"/>
    </location>
</feature>
<accession>A0AAU9UKN7</accession>
<feature type="transmembrane region" description="Helical" evidence="5">
    <location>
        <begin position="132"/>
        <end position="154"/>
    </location>
</feature>
<feature type="transmembrane region" description="Helical" evidence="5">
    <location>
        <begin position="166"/>
        <end position="190"/>
    </location>
</feature>
<evidence type="ECO:0000256" key="4">
    <source>
        <dbReference type="ARBA" id="ARBA00023136"/>
    </source>
</evidence>
<evidence type="ECO:0000256" key="3">
    <source>
        <dbReference type="ARBA" id="ARBA00022989"/>
    </source>
</evidence>
<dbReference type="PANTHER" id="PTHR23291">
    <property type="entry name" value="BAX INHIBITOR-RELATED"/>
    <property type="match status" value="1"/>
</dbReference>
<keyword evidence="7" id="KW-1185">Reference proteome</keyword>
<feature type="transmembrane region" description="Helical" evidence="5">
    <location>
        <begin position="317"/>
        <end position="336"/>
    </location>
</feature>
<evidence type="ECO:0000313" key="6">
    <source>
        <dbReference type="EMBL" id="CAH2098214.1"/>
    </source>
</evidence>
<evidence type="ECO:0000256" key="2">
    <source>
        <dbReference type="ARBA" id="ARBA00022692"/>
    </source>
</evidence>
<dbReference type="GO" id="GO:0005794">
    <property type="term" value="C:Golgi apparatus"/>
    <property type="evidence" value="ECO:0007669"/>
    <property type="project" value="TreeGrafter"/>
</dbReference>
<evidence type="ECO:0000256" key="1">
    <source>
        <dbReference type="ARBA" id="ARBA00004141"/>
    </source>
</evidence>
<dbReference type="GO" id="GO:0016020">
    <property type="term" value="C:membrane"/>
    <property type="evidence" value="ECO:0007669"/>
    <property type="project" value="UniProtKB-SubCell"/>
</dbReference>
<protein>
    <submittedName>
        <fullName evidence="6">Uncharacterized protein</fullName>
    </submittedName>
</protein>
<dbReference type="AlphaFoldDB" id="A0AAU9UKN7"/>